<dbReference type="PROSITE" id="PS50231">
    <property type="entry name" value="RICIN_B_LECTIN"/>
    <property type="match status" value="1"/>
</dbReference>
<reference evidence="2 3" key="1">
    <citation type="submission" date="2018-09" db="EMBL/GenBank/DDBJ databases">
        <authorList>
            <person name="Tagini F."/>
        </authorList>
    </citation>
    <scope>NUCLEOTIDE SEQUENCE [LARGE SCALE GENOMIC DNA]</scope>
    <source>
        <strain evidence="2 3">MK13</strain>
    </source>
</reference>
<dbReference type="AlphaFoldDB" id="A0A498PRQ5"/>
<dbReference type="SUPFAM" id="SSF50370">
    <property type="entry name" value="Ricin B-like lectins"/>
    <property type="match status" value="1"/>
</dbReference>
<evidence type="ECO:0000313" key="2">
    <source>
        <dbReference type="EMBL" id="VBA34267.1"/>
    </source>
</evidence>
<dbReference type="InterPro" id="IPR000772">
    <property type="entry name" value="Ricin_B_lectin"/>
</dbReference>
<name>A0A498PRQ5_9MYCO</name>
<accession>A0A498PRQ5</accession>
<gene>
    <name evidence="2" type="ORF">LAUMK13_00456</name>
</gene>
<keyword evidence="3" id="KW-1185">Reference proteome</keyword>
<proteinExistence type="predicted"/>
<protein>
    <recommendedName>
        <fullName evidence="1">Ricin B lectin domain-containing protein</fullName>
    </recommendedName>
</protein>
<dbReference type="Gene3D" id="2.80.10.50">
    <property type="match status" value="1"/>
</dbReference>
<dbReference type="InterPro" id="IPR035992">
    <property type="entry name" value="Ricin_B-like_lectins"/>
</dbReference>
<feature type="domain" description="Ricin B lectin" evidence="1">
    <location>
        <begin position="13"/>
        <end position="110"/>
    </location>
</feature>
<dbReference type="Pfam" id="PF00652">
    <property type="entry name" value="Ricin_B_lectin"/>
    <property type="match status" value="1"/>
</dbReference>
<organism evidence="2 3">
    <name type="scientific">Mycobacterium innocens</name>
    <dbReference type="NCBI Taxonomy" id="2341083"/>
    <lineage>
        <taxon>Bacteria</taxon>
        <taxon>Bacillati</taxon>
        <taxon>Actinomycetota</taxon>
        <taxon>Actinomycetes</taxon>
        <taxon>Mycobacteriales</taxon>
        <taxon>Mycobacteriaceae</taxon>
        <taxon>Mycobacterium</taxon>
    </lineage>
</organism>
<dbReference type="Proteomes" id="UP000267289">
    <property type="component" value="Unassembled WGS sequence"/>
</dbReference>
<evidence type="ECO:0000259" key="1">
    <source>
        <dbReference type="Pfam" id="PF00652"/>
    </source>
</evidence>
<evidence type="ECO:0000313" key="3">
    <source>
        <dbReference type="Proteomes" id="UP000267289"/>
    </source>
</evidence>
<sequence length="114" mass="12321">MFVWTPRVAGVVTAVVINPCGGSNNQRWDLTDSRELESVAFPGQCLIQQGDFLFVHLDPCLNSIAQHSATQSNGLVTSDFRGCLAVLGGPNPGTFVSTRWCNADAPEQQWDNVA</sequence>
<dbReference type="EMBL" id="UPHQ01000021">
    <property type="protein sequence ID" value="VBA34267.1"/>
    <property type="molecule type" value="Genomic_DNA"/>
</dbReference>